<dbReference type="Pfam" id="PF00182">
    <property type="entry name" value="Glyco_hydro_19"/>
    <property type="match status" value="1"/>
</dbReference>
<dbReference type="GO" id="GO:0006952">
    <property type="term" value="P:defense response"/>
    <property type="evidence" value="ECO:0007669"/>
    <property type="project" value="UniProtKB-KW"/>
</dbReference>
<accession>A0A2I7N9A2</accession>
<name>A0A2I7N9A2_9NEIS</name>
<dbReference type="PANTHER" id="PTHR22595">
    <property type="entry name" value="CHITINASE-RELATED"/>
    <property type="match status" value="1"/>
</dbReference>
<dbReference type="PANTHER" id="PTHR22595:SF79">
    <property type="entry name" value="CHITINASE 12"/>
    <property type="match status" value="1"/>
</dbReference>
<dbReference type="OrthoDB" id="6018988at2"/>
<evidence type="ECO:0000256" key="3">
    <source>
        <dbReference type="SAM" id="SignalP"/>
    </source>
</evidence>
<keyword evidence="6" id="KW-1185">Reference proteome</keyword>
<organism evidence="5 6">
    <name type="scientific">Aquella oligotrophica</name>
    <dbReference type="NCBI Taxonomy" id="2067065"/>
    <lineage>
        <taxon>Bacteria</taxon>
        <taxon>Pseudomonadati</taxon>
        <taxon>Pseudomonadota</taxon>
        <taxon>Betaproteobacteria</taxon>
        <taxon>Neisseriales</taxon>
        <taxon>Neisseriaceae</taxon>
        <taxon>Aquella</taxon>
    </lineage>
</organism>
<dbReference type="EMBL" id="CP024847">
    <property type="protein sequence ID" value="AUR53036.1"/>
    <property type="molecule type" value="Genomic_DNA"/>
</dbReference>
<dbReference type="SUPFAM" id="SSF53955">
    <property type="entry name" value="Lysozyme-like"/>
    <property type="match status" value="1"/>
</dbReference>
<dbReference type="GO" id="GO:0004568">
    <property type="term" value="F:chitinase activity"/>
    <property type="evidence" value="ECO:0007669"/>
    <property type="project" value="InterPro"/>
</dbReference>
<dbReference type="Proteomes" id="UP000236655">
    <property type="component" value="Chromosome"/>
</dbReference>
<evidence type="ECO:0000259" key="4">
    <source>
        <dbReference type="PROSITE" id="PS00774"/>
    </source>
</evidence>
<evidence type="ECO:0000313" key="5">
    <source>
        <dbReference type="EMBL" id="AUR53036.1"/>
    </source>
</evidence>
<dbReference type="InterPro" id="IPR000726">
    <property type="entry name" value="Glyco_hydro_19_cat"/>
</dbReference>
<sequence length="374" mass="42176">MKLKLFLLMIVSLSSYTYALDCSLPCGAKELIACAAKNNDTTPEDFFNYKLFHQMNIDGFCKNPTRTNLKTVQQKHFFDKFCQSKKGSYLNYDSFIAAAKSFPTFGCSGDADNRYKELAGFLSTISEETTSRLNNYTNDGLYFRYENSALKGNSLNHKTSYFPSNGYMVAVNDDGEVSSSSIWFGKPSGSTIMDLEATPETLIWGKVDVPDGYRLINLNKVIAPSYWVGMGPIQLTGGSIIEFFGWYNNNILKDGAQSYNISKFIEQYMQDGQMAFTGAFWYWMVRVGGIGYPTIHEIVTNQDKPVCHDIGVATIIINGGCRGYNPGRLNYYKYFTNLFHVDIKPVSIPIQKKGKIITLNSMECGEQLKRYCQQ</sequence>
<dbReference type="InterPro" id="IPR023346">
    <property type="entry name" value="Lysozyme-like_dom_sf"/>
</dbReference>
<evidence type="ECO:0000256" key="2">
    <source>
        <dbReference type="ARBA" id="ARBA00023157"/>
    </source>
</evidence>
<dbReference type="AlphaFoldDB" id="A0A2I7N9A2"/>
<keyword evidence="1" id="KW-0611">Plant defense</keyword>
<protein>
    <recommendedName>
        <fullName evidence="4">Glycoside hydrolase family 19 catalytic domain-containing protein</fullName>
    </recommendedName>
</protein>
<gene>
    <name evidence="5" type="ORF">CUN60_12280</name>
</gene>
<dbReference type="PROSITE" id="PS00774">
    <property type="entry name" value="CHITINASE_19_2"/>
    <property type="match status" value="1"/>
</dbReference>
<evidence type="ECO:0000313" key="6">
    <source>
        <dbReference type="Proteomes" id="UP000236655"/>
    </source>
</evidence>
<proteinExistence type="predicted"/>
<evidence type="ECO:0000256" key="1">
    <source>
        <dbReference type="ARBA" id="ARBA00022821"/>
    </source>
</evidence>
<reference evidence="6" key="1">
    <citation type="submission" date="2017-11" db="EMBL/GenBank/DDBJ databases">
        <authorList>
            <person name="Chan K.G."/>
            <person name="Lee L.S."/>
        </authorList>
    </citation>
    <scope>NUCLEOTIDE SEQUENCE [LARGE SCALE GENOMIC DNA]</scope>
    <source>
        <strain evidence="6">DSM 100970</strain>
    </source>
</reference>
<keyword evidence="2" id="KW-1015">Disulfide bond</keyword>
<feature type="chain" id="PRO_5014424964" description="Glycoside hydrolase family 19 catalytic domain-containing protein" evidence="3">
    <location>
        <begin position="20"/>
        <end position="374"/>
    </location>
</feature>
<dbReference type="RefSeq" id="WP_102952322.1">
    <property type="nucleotide sequence ID" value="NZ_CP024847.1"/>
</dbReference>
<keyword evidence="3" id="KW-0732">Signal</keyword>
<dbReference type="Gene3D" id="1.10.530.10">
    <property type="match status" value="2"/>
</dbReference>
<feature type="signal peptide" evidence="3">
    <location>
        <begin position="1"/>
        <end position="19"/>
    </location>
</feature>
<dbReference type="GO" id="GO:0006032">
    <property type="term" value="P:chitin catabolic process"/>
    <property type="evidence" value="ECO:0007669"/>
    <property type="project" value="InterPro"/>
</dbReference>
<feature type="domain" description="Glycoside hydrolase family 19 catalytic" evidence="4">
    <location>
        <begin position="274"/>
        <end position="284"/>
    </location>
</feature>
<dbReference type="GO" id="GO:0016998">
    <property type="term" value="P:cell wall macromolecule catabolic process"/>
    <property type="evidence" value="ECO:0007669"/>
    <property type="project" value="InterPro"/>
</dbReference>
<dbReference type="KEGG" id="nba:CUN60_12280"/>
<dbReference type="CDD" id="cd00325">
    <property type="entry name" value="chitinase_GH19"/>
    <property type="match status" value="1"/>
</dbReference>